<comment type="caution">
    <text evidence="1">The sequence shown here is derived from an EMBL/GenBank/DDBJ whole genome shotgun (WGS) entry which is preliminary data.</text>
</comment>
<evidence type="ECO:0000313" key="2">
    <source>
        <dbReference type="Proteomes" id="UP000031668"/>
    </source>
</evidence>
<gene>
    <name evidence="1" type="ORF">RF11_04983</name>
</gene>
<dbReference type="Proteomes" id="UP000031668">
    <property type="component" value="Unassembled WGS sequence"/>
</dbReference>
<evidence type="ECO:0000313" key="1">
    <source>
        <dbReference type="EMBL" id="KII62063.1"/>
    </source>
</evidence>
<name>A0A0C2I9Y8_THEKT</name>
<dbReference type="AlphaFoldDB" id="A0A0C2I9Y8"/>
<organism evidence="1 2">
    <name type="scientific">Thelohanellus kitauei</name>
    <name type="common">Myxosporean</name>
    <dbReference type="NCBI Taxonomy" id="669202"/>
    <lineage>
        <taxon>Eukaryota</taxon>
        <taxon>Metazoa</taxon>
        <taxon>Cnidaria</taxon>
        <taxon>Myxozoa</taxon>
        <taxon>Myxosporea</taxon>
        <taxon>Bivalvulida</taxon>
        <taxon>Platysporina</taxon>
        <taxon>Myxobolidae</taxon>
        <taxon>Thelohanellus</taxon>
    </lineage>
</organism>
<sequence length="100" mass="11587">MYFHITFCILASFGDGRNSRKVYFLLSHLVNKVGVKGSRVDGILLYSLSLAACSRTYWFYGTQCSPFENVFVYFIGQALLKIEYEVSTRMFFNEWIISLP</sequence>
<reference evidence="1 2" key="1">
    <citation type="journal article" date="2014" name="Genome Biol. Evol.">
        <title>The genome of the myxosporean Thelohanellus kitauei shows adaptations to nutrient acquisition within its fish host.</title>
        <authorList>
            <person name="Yang Y."/>
            <person name="Xiong J."/>
            <person name="Zhou Z."/>
            <person name="Huo F."/>
            <person name="Miao W."/>
            <person name="Ran C."/>
            <person name="Liu Y."/>
            <person name="Zhang J."/>
            <person name="Feng J."/>
            <person name="Wang M."/>
            <person name="Wang M."/>
            <person name="Wang L."/>
            <person name="Yao B."/>
        </authorList>
    </citation>
    <scope>NUCLEOTIDE SEQUENCE [LARGE SCALE GENOMIC DNA]</scope>
    <source>
        <strain evidence="1">Wuqing</strain>
    </source>
</reference>
<keyword evidence="2" id="KW-1185">Reference proteome</keyword>
<proteinExistence type="predicted"/>
<protein>
    <submittedName>
        <fullName evidence="1">Uncharacterized protein</fullName>
    </submittedName>
</protein>
<dbReference type="EMBL" id="JWZT01005119">
    <property type="protein sequence ID" value="KII62063.1"/>
    <property type="molecule type" value="Genomic_DNA"/>
</dbReference>
<accession>A0A0C2I9Y8</accession>